<organism evidence="2 3">
    <name type="scientific">Streptococcus vaginalis</name>
    <dbReference type="NCBI Taxonomy" id="2748301"/>
    <lineage>
        <taxon>Bacteria</taxon>
        <taxon>Bacillati</taxon>
        <taxon>Bacillota</taxon>
        <taxon>Bacilli</taxon>
        <taxon>Lactobacillales</taxon>
        <taxon>Streptococcaceae</taxon>
        <taxon>Streptococcus</taxon>
    </lineage>
</organism>
<dbReference type="InterPro" id="IPR006626">
    <property type="entry name" value="PbH1"/>
</dbReference>
<dbReference type="Pfam" id="PF05738">
    <property type="entry name" value="Cna_B"/>
    <property type="match status" value="4"/>
</dbReference>
<name>A0ABS3GCY0_9STRE</name>
<evidence type="ECO:0000313" key="3">
    <source>
        <dbReference type="Proteomes" id="UP000664801"/>
    </source>
</evidence>
<dbReference type="EMBL" id="JAFINR010000002">
    <property type="protein sequence ID" value="MBO0364150.1"/>
    <property type="molecule type" value="Genomic_DNA"/>
</dbReference>
<dbReference type="RefSeq" id="WP_207047713.1">
    <property type="nucleotide sequence ID" value="NZ_JAFINR010000002.1"/>
</dbReference>
<dbReference type="CDD" id="cd00222">
    <property type="entry name" value="CollagenBindB"/>
    <property type="match status" value="4"/>
</dbReference>
<keyword evidence="3" id="KW-1185">Reference proteome</keyword>
<feature type="domain" description="CNA-B" evidence="1">
    <location>
        <begin position="673"/>
        <end position="764"/>
    </location>
</feature>
<feature type="domain" description="CNA-B" evidence="1">
    <location>
        <begin position="772"/>
        <end position="862"/>
    </location>
</feature>
<feature type="non-terminal residue" evidence="2">
    <location>
        <position position="1012"/>
    </location>
</feature>
<feature type="domain" description="CNA-B" evidence="1">
    <location>
        <begin position="960"/>
        <end position="1012"/>
    </location>
</feature>
<sequence>MVKRNRKMEFLLSIMLVSLLFLGHLVSGYTTFADNQGENNSEDNEYSLNLRLFRPDFSDFDSIFATYTNYWLNDPEQKVFDRDEWALKDFLVEHELHIEGEANTVVKNMTYTAESYNWDGNISFEDIKIPYNKVEVEYYNKDDGNPVEPYLLHYDLYLKKADGKMILKIPRLAPKATYTGSIEDAKLITVKEIKIGEADPERNNVYLDGVSGDDSLDGKLGRAVKSFARAKEIATNNQKIKRIIVVGTTSIAGDISLAGTNAKILRGKDFNKYLFKVGAGKKATLTDITIDGNSDENIGIENSLVSLEDKSELNIGNNAILRNNKIKDIQNTATRGGAVNASSATINMTGGSVENNQATYGGGIYLYRSIMNFSGGTVQNNKSNLVIDYDYGEQKYSAGGGILANEGSTINMSADAKVLNNYANEIGGGISLGSNQWGASNILKMSGGTIDGNTAGSAGGGIFVQAKYYSGGASKAYIAGGRITNNQMDASGVTDKMFGGGGIYVNGANNNYNVQGANGELYLTNVVITDNESKYEGAGYASCPISKTKIYVTNGAAIYGNKTESNVNEIYILCNKYLGLHGGDPEYDISKRMLGGVAYNWKNKDNSPLAESKHKGILSKNNEYIALHTDEKGNELTSNLEKVLISGNKSNTRGGGIGSNGTVTIGTEGTTSVSVEKKWIDDNNVNQKHPESVTVKLIANIENKEYEIENRQLSEKNNWKTTFTDLPTKAGEKDITYSIKEVKVDGYTGKITGTAKDGFIVTNTRIPEKTSIQVTKAWEDGNNQDGKRPNSVKIKLLADGKEVSGKTLTLTKANSWTGSFTDLDEYKDGKKIEYTIKEDSVGKGYVSVITGSMKEGYKVTNTREPEKIKVEGKKTWNDKNNQDGKRPEEITINLLKNGTKIDSKVVKKSDDWKWKFEGLDKYENGQEITYTISEEAVEGYSTEINGYDVKNSYTPEKTSIQVTKAWEDGNNQDGKRPNSVKIKLLADGKEVSGKTLTLTKANSWTGSFTDLD</sequence>
<evidence type="ECO:0000259" key="1">
    <source>
        <dbReference type="Pfam" id="PF05738"/>
    </source>
</evidence>
<reference evidence="3" key="1">
    <citation type="submission" date="2023-07" db="EMBL/GenBank/DDBJ databases">
        <title>Streptococcus vaginalis sp. nov., a novel bacterial species isolated from vaginal swabs of a pregnant woman with diabetes.</title>
        <authorList>
            <person name="Chen Y.-S."/>
        </authorList>
    </citation>
    <scope>NUCLEOTIDE SEQUENCE [LARGE SCALE GENOMIC DNA]</scope>
    <source>
        <strain evidence="3">P1L01</strain>
    </source>
</reference>
<accession>A0ABS3GCY0</accession>
<evidence type="ECO:0000313" key="2">
    <source>
        <dbReference type="EMBL" id="MBO0364150.1"/>
    </source>
</evidence>
<protein>
    <submittedName>
        <fullName evidence="2">Cna B-type domain-containing protein</fullName>
    </submittedName>
</protein>
<comment type="caution">
    <text evidence="2">The sequence shown here is derived from an EMBL/GenBank/DDBJ whole genome shotgun (WGS) entry which is preliminary data.</text>
</comment>
<gene>
    <name evidence="2" type="ORF">JR342_03275</name>
</gene>
<proteinExistence type="predicted"/>
<dbReference type="SMART" id="SM00710">
    <property type="entry name" value="PbH1"/>
    <property type="match status" value="5"/>
</dbReference>
<dbReference type="Proteomes" id="UP000664801">
    <property type="component" value="Unassembled WGS sequence"/>
</dbReference>
<dbReference type="InterPro" id="IPR008454">
    <property type="entry name" value="Collagen-bd_Cna-like_B-typ_dom"/>
</dbReference>
<feature type="domain" description="CNA-B" evidence="1">
    <location>
        <begin position="870"/>
        <end position="951"/>
    </location>
</feature>
<dbReference type="SUPFAM" id="SSF49478">
    <property type="entry name" value="Cna protein B-type domain"/>
    <property type="match status" value="4"/>
</dbReference>
<dbReference type="Gene3D" id="2.60.40.1140">
    <property type="entry name" value="Collagen-binding surface protein Cna, B-type domain"/>
    <property type="match status" value="4"/>
</dbReference>